<keyword evidence="7 12" id="KW-0808">Transferase</keyword>
<evidence type="ECO:0000256" key="8">
    <source>
        <dbReference type="ARBA" id="ARBA00022692"/>
    </source>
</evidence>
<gene>
    <name evidence="13" type="ORF">M378DRAFT_70520</name>
</gene>
<dbReference type="STRING" id="946122.A0A0C2X407"/>
<comment type="subcellular location">
    <subcellularLocation>
        <location evidence="1 12">Endoplasmic reticulum membrane</location>
        <topology evidence="1 12">Multi-pass membrane protein</topology>
    </subcellularLocation>
</comment>
<accession>A0A0C2X407</accession>
<feature type="transmembrane region" description="Helical" evidence="12">
    <location>
        <begin position="159"/>
        <end position="188"/>
    </location>
</feature>
<dbReference type="AlphaFoldDB" id="A0A0C2X407"/>
<feature type="transmembrane region" description="Helical" evidence="12">
    <location>
        <begin position="306"/>
        <end position="327"/>
    </location>
</feature>
<dbReference type="EC" id="2.4.1.-" evidence="12"/>
<proteinExistence type="inferred from homology"/>
<dbReference type="GO" id="GO:0000009">
    <property type="term" value="F:alpha-1,6-mannosyltransferase activity"/>
    <property type="evidence" value="ECO:0007669"/>
    <property type="project" value="InterPro"/>
</dbReference>
<sequence length="384" mass="43156">MDADRQLVLVSLAVSALSYAALSTASSLLPLFDKSPLLLSLPPLLAPLLRWDSFHFLHIANKGYLFEHEWVFLPGPPAILRYLPSAALFVVLLVVACDTSRTLYQLSLRHLQSPSLAYITVILSLLSTSPVTVRLVPYSEPFFTYLSYKGMLYSDMEKWLPATIMFMLASAFRSNGFLLSGYIIWGVLVRPFLTTRKVTLTALGTASILTALTFLPFIYHNYVAYTAFCKSSSVDAPAWCASSLPCIYTYSQSKYWDVGFLRYWSLSQLPNFIIASPVYFLVANYAIAYVKYHLSPTLSDPALKPFYTTSILPYLIHSIIFFLMLLTNAHTQIALRLAPSIPLIYWSAARLIAGSPRLQHFWISWATIWGVISIILWATFLPPA</sequence>
<feature type="transmembrane region" description="Helical" evidence="12">
    <location>
        <begin position="333"/>
        <end position="353"/>
    </location>
</feature>
<dbReference type="UniPathway" id="UPA00196"/>
<dbReference type="FunCoup" id="A0A0C2X407">
    <property type="interactions" value="68"/>
</dbReference>
<evidence type="ECO:0000256" key="12">
    <source>
        <dbReference type="RuleBase" id="RU363112"/>
    </source>
</evidence>
<dbReference type="Pfam" id="PF04188">
    <property type="entry name" value="Mannosyl_trans2"/>
    <property type="match status" value="1"/>
</dbReference>
<dbReference type="Proteomes" id="UP000054549">
    <property type="component" value="Unassembled WGS sequence"/>
</dbReference>
<evidence type="ECO:0000313" key="14">
    <source>
        <dbReference type="Proteomes" id="UP000054549"/>
    </source>
</evidence>
<name>A0A0C2X407_AMAMK</name>
<evidence type="ECO:0000313" key="13">
    <source>
        <dbReference type="EMBL" id="KIL68937.1"/>
    </source>
</evidence>
<evidence type="ECO:0000256" key="7">
    <source>
        <dbReference type="ARBA" id="ARBA00022679"/>
    </source>
</evidence>
<dbReference type="PANTHER" id="PTHR12468">
    <property type="entry name" value="GPI MANNOSYLTRANSFERASE 2"/>
    <property type="match status" value="1"/>
</dbReference>
<feature type="transmembrane region" description="Helical" evidence="12">
    <location>
        <begin position="360"/>
        <end position="380"/>
    </location>
</feature>
<keyword evidence="5 12" id="KW-0337">GPI-anchor biosynthesis</keyword>
<dbReference type="InterPro" id="IPR007315">
    <property type="entry name" value="PIG-V/Gpi18"/>
</dbReference>
<evidence type="ECO:0000256" key="4">
    <source>
        <dbReference type="ARBA" id="ARBA00013795"/>
    </source>
</evidence>
<evidence type="ECO:0000256" key="9">
    <source>
        <dbReference type="ARBA" id="ARBA00022824"/>
    </source>
</evidence>
<comment type="function">
    <text evidence="12">Mannosyltransferase involved in glycosylphosphatidylinositol-anchor biosynthesis.</text>
</comment>
<organism evidence="13 14">
    <name type="scientific">Amanita muscaria (strain Koide BX008)</name>
    <dbReference type="NCBI Taxonomy" id="946122"/>
    <lineage>
        <taxon>Eukaryota</taxon>
        <taxon>Fungi</taxon>
        <taxon>Dikarya</taxon>
        <taxon>Basidiomycota</taxon>
        <taxon>Agaricomycotina</taxon>
        <taxon>Agaricomycetes</taxon>
        <taxon>Agaricomycetidae</taxon>
        <taxon>Agaricales</taxon>
        <taxon>Pluteineae</taxon>
        <taxon>Amanitaceae</taxon>
        <taxon>Amanita</taxon>
    </lineage>
</organism>
<feature type="transmembrane region" description="Helical" evidence="12">
    <location>
        <begin position="116"/>
        <end position="139"/>
    </location>
</feature>
<keyword evidence="8 12" id="KW-0812">Transmembrane</keyword>
<feature type="transmembrane region" description="Helical" evidence="12">
    <location>
        <begin position="200"/>
        <end position="219"/>
    </location>
</feature>
<dbReference type="GO" id="GO:0004376">
    <property type="term" value="F:GPI mannosyltransferase activity"/>
    <property type="evidence" value="ECO:0007669"/>
    <property type="project" value="InterPro"/>
</dbReference>
<feature type="transmembrane region" description="Helical" evidence="12">
    <location>
        <begin position="272"/>
        <end position="294"/>
    </location>
</feature>
<evidence type="ECO:0000256" key="5">
    <source>
        <dbReference type="ARBA" id="ARBA00022502"/>
    </source>
</evidence>
<keyword evidence="6 12" id="KW-0328">Glycosyltransferase</keyword>
<comment type="similarity">
    <text evidence="3 12">Belongs to the PIGV family.</text>
</comment>
<evidence type="ECO:0000256" key="2">
    <source>
        <dbReference type="ARBA" id="ARBA00004687"/>
    </source>
</evidence>
<protein>
    <recommendedName>
        <fullName evidence="4 12">GPI mannosyltransferase 2</fullName>
        <ecNumber evidence="12">2.4.1.-</ecNumber>
    </recommendedName>
</protein>
<dbReference type="HOGENOM" id="CLU_029048_1_0_1"/>
<keyword evidence="10 12" id="KW-1133">Transmembrane helix</keyword>
<dbReference type="EMBL" id="KN818227">
    <property type="protein sequence ID" value="KIL68937.1"/>
    <property type="molecule type" value="Genomic_DNA"/>
</dbReference>
<evidence type="ECO:0000256" key="10">
    <source>
        <dbReference type="ARBA" id="ARBA00022989"/>
    </source>
</evidence>
<dbReference type="GO" id="GO:0031501">
    <property type="term" value="C:mannosyltransferase complex"/>
    <property type="evidence" value="ECO:0007669"/>
    <property type="project" value="TreeGrafter"/>
</dbReference>
<evidence type="ECO:0000256" key="6">
    <source>
        <dbReference type="ARBA" id="ARBA00022676"/>
    </source>
</evidence>
<dbReference type="GO" id="GO:0005789">
    <property type="term" value="C:endoplasmic reticulum membrane"/>
    <property type="evidence" value="ECO:0007669"/>
    <property type="project" value="UniProtKB-SubCell"/>
</dbReference>
<reference evidence="13 14" key="1">
    <citation type="submission" date="2014-04" db="EMBL/GenBank/DDBJ databases">
        <title>Evolutionary Origins and Diversification of the Mycorrhizal Mutualists.</title>
        <authorList>
            <consortium name="DOE Joint Genome Institute"/>
            <consortium name="Mycorrhizal Genomics Consortium"/>
            <person name="Kohler A."/>
            <person name="Kuo A."/>
            <person name="Nagy L.G."/>
            <person name="Floudas D."/>
            <person name="Copeland A."/>
            <person name="Barry K.W."/>
            <person name="Cichocki N."/>
            <person name="Veneault-Fourrey C."/>
            <person name="LaButti K."/>
            <person name="Lindquist E.A."/>
            <person name="Lipzen A."/>
            <person name="Lundell T."/>
            <person name="Morin E."/>
            <person name="Murat C."/>
            <person name="Riley R."/>
            <person name="Ohm R."/>
            <person name="Sun H."/>
            <person name="Tunlid A."/>
            <person name="Henrissat B."/>
            <person name="Grigoriev I.V."/>
            <person name="Hibbett D.S."/>
            <person name="Martin F."/>
        </authorList>
    </citation>
    <scope>NUCLEOTIDE SEQUENCE [LARGE SCALE GENOMIC DNA]</scope>
    <source>
        <strain evidence="13 14">Koide BX008</strain>
    </source>
</reference>
<feature type="transmembrane region" description="Helical" evidence="12">
    <location>
        <begin position="82"/>
        <end position="104"/>
    </location>
</feature>
<keyword evidence="14" id="KW-1185">Reference proteome</keyword>
<dbReference type="OrthoDB" id="10252502at2759"/>
<evidence type="ECO:0000256" key="3">
    <source>
        <dbReference type="ARBA" id="ARBA00008698"/>
    </source>
</evidence>
<dbReference type="PANTHER" id="PTHR12468:SF2">
    <property type="entry name" value="GPI MANNOSYLTRANSFERASE 2"/>
    <property type="match status" value="1"/>
</dbReference>
<evidence type="ECO:0000256" key="11">
    <source>
        <dbReference type="ARBA" id="ARBA00023136"/>
    </source>
</evidence>
<dbReference type="GO" id="GO:0006506">
    <property type="term" value="P:GPI anchor biosynthetic process"/>
    <property type="evidence" value="ECO:0007669"/>
    <property type="project" value="UniProtKB-UniPathway"/>
</dbReference>
<evidence type="ECO:0000256" key="1">
    <source>
        <dbReference type="ARBA" id="ARBA00004477"/>
    </source>
</evidence>
<dbReference type="InParanoid" id="A0A0C2X407"/>
<keyword evidence="11 12" id="KW-0472">Membrane</keyword>
<keyword evidence="9 12" id="KW-0256">Endoplasmic reticulum</keyword>
<comment type="pathway">
    <text evidence="2 12">Glycolipid biosynthesis; glycosylphosphatidylinositol-anchor biosynthesis.</text>
</comment>